<evidence type="ECO:0000256" key="2">
    <source>
        <dbReference type="ARBA" id="ARBA00022448"/>
    </source>
</evidence>
<evidence type="ECO:0000256" key="8">
    <source>
        <dbReference type="ARBA" id="ARBA00023136"/>
    </source>
</evidence>
<evidence type="ECO:0000256" key="1">
    <source>
        <dbReference type="ARBA" id="ARBA00004651"/>
    </source>
</evidence>
<feature type="transmembrane region" description="Helical" evidence="9">
    <location>
        <begin position="147"/>
        <end position="167"/>
    </location>
</feature>
<keyword evidence="4 9" id="KW-0812">Transmembrane</keyword>
<dbReference type="GO" id="GO:0065002">
    <property type="term" value="P:intracellular protein transmembrane transport"/>
    <property type="evidence" value="ECO:0007669"/>
    <property type="project" value="UniProtKB-UniRule"/>
</dbReference>
<comment type="caution">
    <text evidence="11">The sequence shown here is derived from an EMBL/GenBank/DDBJ whole genome shotgun (WGS) entry which is preliminary data.</text>
</comment>
<keyword evidence="7 9" id="KW-0811">Translocation</keyword>
<comment type="subcellular location">
    <subcellularLocation>
        <location evidence="1 9">Cell membrane</location>
        <topology evidence="1 9">Multi-pass membrane protein</topology>
    </subcellularLocation>
</comment>
<comment type="caution">
    <text evidence="9">Lacks conserved residue(s) required for the propagation of feature annotation.</text>
</comment>
<keyword evidence="5 9" id="KW-0653">Protein transport</keyword>
<dbReference type="Pfam" id="PF07549">
    <property type="entry name" value="Sec_GG"/>
    <property type="match status" value="1"/>
</dbReference>
<dbReference type="InterPro" id="IPR022645">
    <property type="entry name" value="SecD/SecF_bac"/>
</dbReference>
<dbReference type="NCBIfam" id="TIGR00966">
    <property type="entry name" value="transloc_SecF"/>
    <property type="match status" value="1"/>
</dbReference>
<dbReference type="PRINTS" id="PR01755">
    <property type="entry name" value="SECFTRNLCASE"/>
</dbReference>
<dbReference type="HAMAP" id="MF_01464_B">
    <property type="entry name" value="SecF_B"/>
    <property type="match status" value="1"/>
</dbReference>
<comment type="similarity">
    <text evidence="9">Belongs to the SecD/SecF family. SecF subfamily.</text>
</comment>
<keyword evidence="6 9" id="KW-1133">Transmembrane helix</keyword>
<dbReference type="InterPro" id="IPR022813">
    <property type="entry name" value="SecD/SecF_arch_bac"/>
</dbReference>
<evidence type="ECO:0000256" key="6">
    <source>
        <dbReference type="ARBA" id="ARBA00022989"/>
    </source>
</evidence>
<dbReference type="GO" id="GO:0043952">
    <property type="term" value="P:protein transport by the Sec complex"/>
    <property type="evidence" value="ECO:0007669"/>
    <property type="project" value="UniProtKB-UniRule"/>
</dbReference>
<feature type="transmembrane region" description="Helical" evidence="9">
    <location>
        <begin position="125"/>
        <end position="142"/>
    </location>
</feature>
<evidence type="ECO:0000313" key="11">
    <source>
        <dbReference type="EMBL" id="HIP97825.1"/>
    </source>
</evidence>
<dbReference type="InterPro" id="IPR005665">
    <property type="entry name" value="SecF_bac"/>
</dbReference>
<keyword evidence="3 9" id="KW-1003">Cell membrane</keyword>
<keyword evidence="2 9" id="KW-0813">Transport</keyword>
<proteinExistence type="inferred from homology"/>
<organism evidence="11 12">
    <name type="scientific">Aquifex aeolicus</name>
    <dbReference type="NCBI Taxonomy" id="63363"/>
    <lineage>
        <taxon>Bacteria</taxon>
        <taxon>Pseudomonadati</taxon>
        <taxon>Aquificota</taxon>
        <taxon>Aquificia</taxon>
        <taxon>Aquificales</taxon>
        <taxon>Aquificaceae</taxon>
        <taxon>Aquifex</taxon>
    </lineage>
</organism>
<dbReference type="InterPro" id="IPR048634">
    <property type="entry name" value="SecD_SecF_C"/>
</dbReference>
<dbReference type="InterPro" id="IPR022646">
    <property type="entry name" value="SecD/SecF_CS"/>
</dbReference>
<dbReference type="InterPro" id="IPR055344">
    <property type="entry name" value="SecD_SecF_C_bact"/>
</dbReference>
<comment type="function">
    <text evidence="9">Part of the Sec protein translocase complex. Interacts with the SecYEG preprotein conducting channel. SecDF uses the proton motive force (PMF) to complete protein translocation after the ATP-dependent function of SecA.</text>
</comment>
<dbReference type="GO" id="GO:0015450">
    <property type="term" value="F:protein-transporting ATPase activity"/>
    <property type="evidence" value="ECO:0007669"/>
    <property type="project" value="InterPro"/>
</dbReference>
<gene>
    <name evidence="9 11" type="primary">secF</name>
    <name evidence="11" type="ORF">EYH37_00430</name>
</gene>
<dbReference type="Gene3D" id="1.20.1640.10">
    <property type="entry name" value="Multidrug efflux transporter AcrB transmembrane domain"/>
    <property type="match status" value="1"/>
</dbReference>
<name>A0A9D1CEF8_AQUAO</name>
<dbReference type="SUPFAM" id="SSF82866">
    <property type="entry name" value="Multidrug efflux transporter AcrB transmembrane domain"/>
    <property type="match status" value="1"/>
</dbReference>
<feature type="transmembrane region" description="Helical" evidence="9">
    <location>
        <begin position="252"/>
        <end position="276"/>
    </location>
</feature>
<evidence type="ECO:0000256" key="4">
    <source>
        <dbReference type="ARBA" id="ARBA00022692"/>
    </source>
</evidence>
<dbReference type="GO" id="GO:0006605">
    <property type="term" value="P:protein targeting"/>
    <property type="evidence" value="ECO:0007669"/>
    <property type="project" value="UniProtKB-UniRule"/>
</dbReference>
<dbReference type="AlphaFoldDB" id="A0A9D1CEF8"/>
<evidence type="ECO:0000259" key="10">
    <source>
        <dbReference type="Pfam" id="PF02355"/>
    </source>
</evidence>
<evidence type="ECO:0000256" key="9">
    <source>
        <dbReference type="HAMAP-Rule" id="MF_01464"/>
    </source>
</evidence>
<dbReference type="PANTHER" id="PTHR30081:SF8">
    <property type="entry name" value="PROTEIN TRANSLOCASE SUBUNIT SECF"/>
    <property type="match status" value="1"/>
</dbReference>
<evidence type="ECO:0000256" key="3">
    <source>
        <dbReference type="ARBA" id="ARBA00022475"/>
    </source>
</evidence>
<accession>A0A9D1CEF8</accession>
<comment type="subunit">
    <text evidence="9">Forms a complex with SecD. Part of the essential Sec protein translocation apparatus which comprises SecA, SecYEG and auxiliary proteins SecDF. Other proteins may also be involved.</text>
</comment>
<dbReference type="Pfam" id="PF02355">
    <property type="entry name" value="SecD_SecF_C"/>
    <property type="match status" value="1"/>
</dbReference>
<sequence length="288" mass="32100">MVKPISFMNFRVKAYLVSLFLVLGSILLLQTRGLNLGLDFTGGYVIEITSPQKISEREVKKLLKEYGFKSFLVQETKEGHIVIKTRLGEKVNKLKELLLKQFKNAKIVRFEMIGAVFSKELKTKAIYAVVTALVLIAVYLGFRFKSLWAITTLLALFHDIIVTLGAYSLTFREVNLEVMGALLTVAGYSVTDTVVVFDRIRENVKLRPATPLKKLIDLSVNETLSRTLMTSLTTFAVAGVLFLFGGEMLSNIAFAFLVGIIVGTYSSIFVASALLLDLSGILKRKERD</sequence>
<keyword evidence="8 9" id="KW-0472">Membrane</keyword>
<feature type="transmembrane region" description="Helical" evidence="9">
    <location>
        <begin position="228"/>
        <end position="246"/>
    </location>
</feature>
<dbReference type="Proteomes" id="UP000606463">
    <property type="component" value="Unassembled WGS sequence"/>
</dbReference>
<dbReference type="EMBL" id="DQVE01000003">
    <property type="protein sequence ID" value="HIP97825.1"/>
    <property type="molecule type" value="Genomic_DNA"/>
</dbReference>
<dbReference type="GO" id="GO:0005886">
    <property type="term" value="C:plasma membrane"/>
    <property type="evidence" value="ECO:0007669"/>
    <property type="project" value="UniProtKB-SubCell"/>
</dbReference>
<protein>
    <recommendedName>
        <fullName evidence="9">Protein-export membrane protein SecF</fullName>
    </recommendedName>
</protein>
<evidence type="ECO:0000256" key="5">
    <source>
        <dbReference type="ARBA" id="ARBA00022927"/>
    </source>
</evidence>
<feature type="domain" description="Protein export membrane protein SecD/SecF C-terminal" evidence="10">
    <location>
        <begin position="96"/>
        <end position="278"/>
    </location>
</feature>
<reference evidence="11" key="1">
    <citation type="journal article" date="2020" name="ISME J.">
        <title>Gammaproteobacteria mediating utilization of methyl-, sulfur- and petroleum organic compounds in deep ocean hydrothermal plumes.</title>
        <authorList>
            <person name="Zhou Z."/>
            <person name="Liu Y."/>
            <person name="Pan J."/>
            <person name="Cron B.R."/>
            <person name="Toner B.M."/>
            <person name="Anantharaman K."/>
            <person name="Breier J.A."/>
            <person name="Dick G.J."/>
            <person name="Li M."/>
        </authorList>
    </citation>
    <scope>NUCLEOTIDE SEQUENCE</scope>
    <source>
        <strain evidence="11">SZUA-1501</strain>
    </source>
</reference>
<evidence type="ECO:0000313" key="12">
    <source>
        <dbReference type="Proteomes" id="UP000606463"/>
    </source>
</evidence>
<dbReference type="NCBIfam" id="TIGR00916">
    <property type="entry name" value="2A0604s01"/>
    <property type="match status" value="1"/>
</dbReference>
<evidence type="ECO:0000256" key="7">
    <source>
        <dbReference type="ARBA" id="ARBA00023010"/>
    </source>
</evidence>
<dbReference type="PANTHER" id="PTHR30081">
    <property type="entry name" value="PROTEIN-EXPORT MEMBRANE PROTEIN SEC"/>
    <property type="match status" value="1"/>
</dbReference>